<dbReference type="GO" id="GO:0005858">
    <property type="term" value="C:axonemal dynein complex"/>
    <property type="evidence" value="ECO:0007669"/>
    <property type="project" value="InterPro"/>
</dbReference>
<protein>
    <submittedName>
        <fullName evidence="1">Uncharacterized protein</fullName>
    </submittedName>
</protein>
<dbReference type="PANTHER" id="PTHR21625:SF1">
    <property type="entry name" value="DYNEIN REGULATORY COMPLEX PROTEIN 1"/>
    <property type="match status" value="1"/>
</dbReference>
<evidence type="ECO:0000313" key="1">
    <source>
        <dbReference type="EMBL" id="CAB4045223.1"/>
    </source>
</evidence>
<reference evidence="1" key="1">
    <citation type="submission" date="2020-04" db="EMBL/GenBank/DDBJ databases">
        <authorList>
            <person name="Alioto T."/>
            <person name="Alioto T."/>
            <person name="Gomez Garrido J."/>
        </authorList>
    </citation>
    <scope>NUCLEOTIDE SEQUENCE</scope>
    <source>
        <strain evidence="1">A484AB</strain>
    </source>
</reference>
<dbReference type="InterPro" id="IPR039750">
    <property type="entry name" value="DRC1/DRC2"/>
</dbReference>
<dbReference type="AlphaFoldDB" id="A0A7D9KID2"/>
<dbReference type="OrthoDB" id="10260459at2759"/>
<comment type="caution">
    <text evidence="1">The sequence shown here is derived from an EMBL/GenBank/DDBJ whole genome shotgun (WGS) entry which is preliminary data.</text>
</comment>
<organism evidence="1 2">
    <name type="scientific">Paramuricea clavata</name>
    <name type="common">Red gorgonian</name>
    <name type="synonym">Violescent sea-whip</name>
    <dbReference type="NCBI Taxonomy" id="317549"/>
    <lineage>
        <taxon>Eukaryota</taxon>
        <taxon>Metazoa</taxon>
        <taxon>Cnidaria</taxon>
        <taxon>Anthozoa</taxon>
        <taxon>Octocorallia</taxon>
        <taxon>Malacalcyonacea</taxon>
        <taxon>Plexauridae</taxon>
        <taxon>Paramuricea</taxon>
    </lineage>
</organism>
<dbReference type="EMBL" id="CACRXK020038211">
    <property type="protein sequence ID" value="CAB4045223.1"/>
    <property type="molecule type" value="Genomic_DNA"/>
</dbReference>
<dbReference type="GO" id="GO:0070286">
    <property type="term" value="P:axonemal dynein complex assembly"/>
    <property type="evidence" value="ECO:0007669"/>
    <property type="project" value="InterPro"/>
</dbReference>
<gene>
    <name evidence="1" type="ORF">PACLA_8A001364</name>
</gene>
<dbReference type="Proteomes" id="UP001152795">
    <property type="component" value="Unassembled WGS sequence"/>
</dbReference>
<feature type="non-terminal residue" evidence="1">
    <location>
        <position position="1"/>
    </location>
</feature>
<sequence>MKSDHPKYKPIKVKSKVKVCTNKNTSKTKVSTTPLAKILEQQLQQMKATYQLNQEKLEYHFQVLKKRDEENTITKSQQKRKMTMYVNNVGSCVG</sequence>
<name>A0A7D9KID2_PARCT</name>
<accession>A0A7D9KID2</accession>
<proteinExistence type="predicted"/>
<dbReference type="PANTHER" id="PTHR21625">
    <property type="entry name" value="NYD-SP28 PROTEIN"/>
    <property type="match status" value="1"/>
</dbReference>
<keyword evidence="2" id="KW-1185">Reference proteome</keyword>
<dbReference type="GO" id="GO:0003352">
    <property type="term" value="P:regulation of cilium movement"/>
    <property type="evidence" value="ECO:0007669"/>
    <property type="project" value="TreeGrafter"/>
</dbReference>
<evidence type="ECO:0000313" key="2">
    <source>
        <dbReference type="Proteomes" id="UP001152795"/>
    </source>
</evidence>
<dbReference type="GO" id="GO:0060285">
    <property type="term" value="P:cilium-dependent cell motility"/>
    <property type="evidence" value="ECO:0007669"/>
    <property type="project" value="TreeGrafter"/>
</dbReference>